<dbReference type="InterPro" id="IPR001466">
    <property type="entry name" value="Beta-lactam-related"/>
</dbReference>
<dbReference type="Proteomes" id="UP001549321">
    <property type="component" value="Unassembled WGS sequence"/>
</dbReference>
<proteinExistence type="predicted"/>
<evidence type="ECO:0000313" key="4">
    <source>
        <dbReference type="Proteomes" id="UP001549321"/>
    </source>
</evidence>
<keyword evidence="4" id="KW-1185">Reference proteome</keyword>
<dbReference type="PROSITE" id="PS51257">
    <property type="entry name" value="PROKAR_LIPOPROTEIN"/>
    <property type="match status" value="1"/>
</dbReference>
<protein>
    <submittedName>
        <fullName evidence="3">CubicO group peptidase (Beta-lactamase class C family)</fullName>
    </submittedName>
</protein>
<dbReference type="SUPFAM" id="SSF56601">
    <property type="entry name" value="beta-lactamase/transpeptidase-like"/>
    <property type="match status" value="1"/>
</dbReference>
<comment type="caution">
    <text evidence="3">The sequence shown here is derived from an EMBL/GenBank/DDBJ whole genome shotgun (WGS) entry which is preliminary data.</text>
</comment>
<dbReference type="Pfam" id="PF11954">
    <property type="entry name" value="DUF3471"/>
    <property type="match status" value="1"/>
</dbReference>
<sequence length="513" mass="54266">MGKAWRYAAVAAVFGLGCVGALAEPVSRDKVLAALPRLDAMAQQLVANRAVPGLAIAVVHENQIVFLKGFGLREMGKAEAVDPDTVFQIASLSKPVSATVVAALVSDGVVEWDGKIADLDPAFRWHDAYPSAEVTLRDLFAHRSGLPGGAGNDIEAIGFDRDTVMHRLRLVPPSSSFRAGYAYSNAGLTAGALAAAKPTGQSWEAVAETRLFQPLGMTSTSARHADFVARADRAALHVDIGDGWEAKVTRDADVQAPAGGVSSSARDLAQWMRLELANGQWNGQRRIGADALAATHEPLMSRGKNPVTGATTFYGLGWNVEFGRHGLSWGHAGAFSAGARTLVQLYPDASLGILVLANAFPTGAPEGLADSYFDWVFDGSLRQDWLGAWNGLFASLFGPAIEAAKAAYAEPPQPSTPALPLSAYAGRYRNAYVGDAVLAEADGKLTLSLGPEGQHRLPLTHFDRDQFLAYAAPEMPDMPSAVRFAVGPAGKAEAVTIEFLDDNHLGTLVRVAD</sequence>
<organism evidence="3 4">
    <name type="scientific">Kaistia defluvii</name>
    <dbReference type="NCBI Taxonomy" id="410841"/>
    <lineage>
        <taxon>Bacteria</taxon>
        <taxon>Pseudomonadati</taxon>
        <taxon>Pseudomonadota</taxon>
        <taxon>Alphaproteobacteria</taxon>
        <taxon>Hyphomicrobiales</taxon>
        <taxon>Kaistiaceae</taxon>
        <taxon>Kaistia</taxon>
    </lineage>
</organism>
<dbReference type="RefSeq" id="WP_354554342.1">
    <property type="nucleotide sequence ID" value="NZ_JBEPSM010000005.1"/>
</dbReference>
<feature type="domain" description="Peptidase S12 Pab87-related C-terminal" evidence="2">
    <location>
        <begin position="411"/>
        <end position="498"/>
    </location>
</feature>
<gene>
    <name evidence="3" type="ORF">ABIE08_004597</name>
</gene>
<dbReference type="Pfam" id="PF00144">
    <property type="entry name" value="Beta-lactamase"/>
    <property type="match status" value="1"/>
</dbReference>
<accession>A0ABV2R5S4</accession>
<evidence type="ECO:0000259" key="1">
    <source>
        <dbReference type="Pfam" id="PF00144"/>
    </source>
</evidence>
<evidence type="ECO:0000259" key="2">
    <source>
        <dbReference type="Pfam" id="PF11954"/>
    </source>
</evidence>
<dbReference type="InterPro" id="IPR021860">
    <property type="entry name" value="Peptidase_S12_Pab87-rel_C"/>
</dbReference>
<dbReference type="InterPro" id="IPR012338">
    <property type="entry name" value="Beta-lactam/transpept-like"/>
</dbReference>
<dbReference type="PANTHER" id="PTHR46825:SF15">
    <property type="entry name" value="BETA-LACTAMASE-RELATED DOMAIN-CONTAINING PROTEIN"/>
    <property type="match status" value="1"/>
</dbReference>
<feature type="domain" description="Beta-lactamase-related" evidence="1">
    <location>
        <begin position="38"/>
        <end position="365"/>
    </location>
</feature>
<dbReference type="PANTHER" id="PTHR46825">
    <property type="entry name" value="D-ALANYL-D-ALANINE-CARBOXYPEPTIDASE/ENDOPEPTIDASE AMPH"/>
    <property type="match status" value="1"/>
</dbReference>
<name>A0ABV2R5S4_9HYPH</name>
<dbReference type="EMBL" id="JBEPSM010000005">
    <property type="protein sequence ID" value="MET4636634.1"/>
    <property type="molecule type" value="Genomic_DNA"/>
</dbReference>
<dbReference type="Gene3D" id="3.40.710.10">
    <property type="entry name" value="DD-peptidase/beta-lactamase superfamily"/>
    <property type="match status" value="1"/>
</dbReference>
<reference evidence="3 4" key="1">
    <citation type="submission" date="2024-06" db="EMBL/GenBank/DDBJ databases">
        <title>Sorghum-associated microbial communities from plants grown in Nebraska, USA.</title>
        <authorList>
            <person name="Schachtman D."/>
        </authorList>
    </citation>
    <scope>NUCLEOTIDE SEQUENCE [LARGE SCALE GENOMIC DNA]</scope>
    <source>
        <strain evidence="3 4">3207</strain>
    </source>
</reference>
<dbReference type="Gene3D" id="2.40.128.600">
    <property type="match status" value="1"/>
</dbReference>
<evidence type="ECO:0000313" key="3">
    <source>
        <dbReference type="EMBL" id="MET4636634.1"/>
    </source>
</evidence>
<dbReference type="InterPro" id="IPR050491">
    <property type="entry name" value="AmpC-like"/>
</dbReference>